<dbReference type="Pfam" id="PF00271">
    <property type="entry name" value="Helicase_C"/>
    <property type="match status" value="1"/>
</dbReference>
<dbReference type="InterPro" id="IPR014014">
    <property type="entry name" value="RNA_helicase_DEAD_Q_motif"/>
</dbReference>
<comment type="catalytic activity">
    <reaction evidence="5">
        <text>ATP + H2O = ADP + phosphate + H(+)</text>
        <dbReference type="Rhea" id="RHEA:13065"/>
        <dbReference type="ChEBI" id="CHEBI:15377"/>
        <dbReference type="ChEBI" id="CHEBI:15378"/>
        <dbReference type="ChEBI" id="CHEBI:30616"/>
        <dbReference type="ChEBI" id="CHEBI:43474"/>
        <dbReference type="ChEBI" id="CHEBI:456216"/>
        <dbReference type="EC" id="3.6.4.13"/>
    </reaction>
</comment>
<dbReference type="Proteomes" id="UP000824106">
    <property type="component" value="Unassembled WGS sequence"/>
</dbReference>
<name>A0A9D2G206_9LACT</name>
<dbReference type="SMART" id="SM00487">
    <property type="entry name" value="DEXDc"/>
    <property type="match status" value="1"/>
</dbReference>
<dbReference type="GO" id="GO:0005840">
    <property type="term" value="C:ribosome"/>
    <property type="evidence" value="ECO:0007669"/>
    <property type="project" value="TreeGrafter"/>
</dbReference>
<comment type="function">
    <text evidence="5">Probable DEAD-box RNA helicase. May work in conjunction with the cold shock proteins to ensure proper initiation of transcription at low and optimal temperatures.</text>
</comment>
<feature type="domain" description="DEAD-box RNA helicase Q" evidence="10">
    <location>
        <begin position="3"/>
        <end position="31"/>
    </location>
</feature>
<keyword evidence="2 5" id="KW-0378">Hydrolase</keyword>
<sequence>MKNNFEQFNLKPFLLEAISELNFKEPTEIQTEVITNIQSNRDVIAQSKTGSGKTHAFLLPLLNQLDQKANNVQIVITAPSRELAEQLYQATIQLTKKALWDIEVSRFIGGTDKNRQIENLQSSQPDVVIGTPGRLLDLIQSNELKTNTAYALVVDEADMTLDMGFIEEVDQIAATLSPNSQLLVFSATIPQKLQPFLQKYMNHPIRIEVENKEVISDLIDNWLISTKSKDRTEVIYDLLTIGNPYLVLIFANTKENVEQLTKQLIDRGLNVGMLHGGLDSRERRRVMREIHNLDYQFIVATDLAARGIDIEGVSHVINAEVPQDLSYFVHRVGRTGRNNLSGIAITLYSPGEEDEIQTIENMGITFEEKTIRNHEIVDAPEKRAERKKPTKPLEYDAEIAGLVKKSKKKVKPGYRRKIRSKRKELNKQKNRQKRKQNRKNR</sequence>
<dbReference type="PROSITE" id="PS51192">
    <property type="entry name" value="HELICASE_ATP_BIND_1"/>
    <property type="match status" value="1"/>
</dbReference>
<dbReference type="GO" id="GO:0005524">
    <property type="term" value="F:ATP binding"/>
    <property type="evidence" value="ECO:0007669"/>
    <property type="project" value="UniProtKB-UniRule"/>
</dbReference>
<dbReference type="EC" id="3.6.4.13" evidence="5"/>
<evidence type="ECO:0000313" key="12">
    <source>
        <dbReference type="Proteomes" id="UP000824106"/>
    </source>
</evidence>
<evidence type="ECO:0000259" key="9">
    <source>
        <dbReference type="PROSITE" id="PS51194"/>
    </source>
</evidence>
<dbReference type="InterPro" id="IPR011545">
    <property type="entry name" value="DEAD/DEAH_box_helicase_dom"/>
</dbReference>
<feature type="domain" description="Helicase ATP-binding" evidence="8">
    <location>
        <begin position="34"/>
        <end position="207"/>
    </location>
</feature>
<keyword evidence="3 5" id="KW-0347">Helicase</keyword>
<dbReference type="InterPro" id="IPR001650">
    <property type="entry name" value="Helicase_C-like"/>
</dbReference>
<evidence type="ECO:0000259" key="8">
    <source>
        <dbReference type="PROSITE" id="PS51192"/>
    </source>
</evidence>
<proteinExistence type="inferred from homology"/>
<dbReference type="PROSITE" id="PS51195">
    <property type="entry name" value="Q_MOTIF"/>
    <property type="match status" value="1"/>
</dbReference>
<reference evidence="11" key="2">
    <citation type="submission" date="2021-04" db="EMBL/GenBank/DDBJ databases">
        <authorList>
            <person name="Gilroy R."/>
        </authorList>
    </citation>
    <scope>NUCLEOTIDE SEQUENCE</scope>
    <source>
        <strain evidence="11">CHK169-4300</strain>
    </source>
</reference>
<evidence type="ECO:0000313" key="11">
    <source>
        <dbReference type="EMBL" id="HIZ70660.1"/>
    </source>
</evidence>
<dbReference type="CDD" id="cd00268">
    <property type="entry name" value="DEADc"/>
    <property type="match status" value="1"/>
</dbReference>
<dbReference type="InterPro" id="IPR044742">
    <property type="entry name" value="DEAD/DEAH_RhlB"/>
</dbReference>
<dbReference type="GO" id="GO:0009409">
    <property type="term" value="P:response to cold"/>
    <property type="evidence" value="ECO:0007669"/>
    <property type="project" value="InterPro"/>
</dbReference>
<dbReference type="PROSITE" id="PS51194">
    <property type="entry name" value="HELICASE_CTER"/>
    <property type="match status" value="1"/>
</dbReference>
<dbReference type="Gene3D" id="3.40.50.300">
    <property type="entry name" value="P-loop containing nucleotide triphosphate hydrolases"/>
    <property type="match status" value="2"/>
</dbReference>
<dbReference type="GO" id="GO:0006401">
    <property type="term" value="P:RNA catabolic process"/>
    <property type="evidence" value="ECO:0007669"/>
    <property type="project" value="UniProtKB-UniRule"/>
</dbReference>
<evidence type="ECO:0000259" key="10">
    <source>
        <dbReference type="PROSITE" id="PS51195"/>
    </source>
</evidence>
<dbReference type="InterPro" id="IPR027417">
    <property type="entry name" value="P-loop_NTPase"/>
</dbReference>
<dbReference type="PANTHER" id="PTHR47963">
    <property type="entry name" value="DEAD-BOX ATP-DEPENDENT RNA HELICASE 47, MITOCHONDRIAL"/>
    <property type="match status" value="1"/>
</dbReference>
<evidence type="ECO:0000256" key="6">
    <source>
        <dbReference type="PROSITE-ProRule" id="PRU00552"/>
    </source>
</evidence>
<dbReference type="HAMAP" id="MF_01494">
    <property type="entry name" value="DEAD_helicase_CshB"/>
    <property type="match status" value="1"/>
</dbReference>
<evidence type="ECO:0000256" key="2">
    <source>
        <dbReference type="ARBA" id="ARBA00022801"/>
    </source>
</evidence>
<dbReference type="PANTHER" id="PTHR47963:SF1">
    <property type="entry name" value="DEAD-BOX ATP-DEPENDENT RNA HELICASE CSHB"/>
    <property type="match status" value="1"/>
</dbReference>
<dbReference type="AlphaFoldDB" id="A0A9D2G206"/>
<evidence type="ECO:0000256" key="7">
    <source>
        <dbReference type="SAM" id="MobiDB-lite"/>
    </source>
</evidence>
<protein>
    <recommendedName>
        <fullName evidence="5">DEAD-box ATP-dependent RNA helicase CshB</fullName>
        <ecNumber evidence="5">3.6.4.13</ecNumber>
    </recommendedName>
</protein>
<feature type="domain" description="Helicase C-terminal" evidence="9">
    <location>
        <begin position="218"/>
        <end position="384"/>
    </location>
</feature>
<evidence type="ECO:0000256" key="1">
    <source>
        <dbReference type="ARBA" id="ARBA00022741"/>
    </source>
</evidence>
<keyword evidence="1 5" id="KW-0547">Nucleotide-binding</keyword>
<feature type="region of interest" description="Disordered" evidence="7">
    <location>
        <begin position="406"/>
        <end position="441"/>
    </location>
</feature>
<dbReference type="CDD" id="cd18787">
    <property type="entry name" value="SF2_C_DEAD"/>
    <property type="match status" value="1"/>
</dbReference>
<reference evidence="11" key="1">
    <citation type="journal article" date="2021" name="PeerJ">
        <title>Extensive microbial diversity within the chicken gut microbiome revealed by metagenomics and culture.</title>
        <authorList>
            <person name="Gilroy R."/>
            <person name="Ravi A."/>
            <person name="Getino M."/>
            <person name="Pursley I."/>
            <person name="Horton D.L."/>
            <person name="Alikhan N.F."/>
            <person name="Baker D."/>
            <person name="Gharbi K."/>
            <person name="Hall N."/>
            <person name="Watson M."/>
            <person name="Adriaenssens E.M."/>
            <person name="Foster-Nyarko E."/>
            <person name="Jarju S."/>
            <person name="Secka A."/>
            <person name="Antonio M."/>
            <person name="Oren A."/>
            <person name="Chaudhuri R.R."/>
            <person name="La Ragione R."/>
            <person name="Hildebrand F."/>
            <person name="Pallen M.J."/>
        </authorList>
    </citation>
    <scope>NUCLEOTIDE SEQUENCE</scope>
    <source>
        <strain evidence="11">CHK169-4300</strain>
    </source>
</reference>
<dbReference type="InterPro" id="IPR014001">
    <property type="entry name" value="Helicase_ATP-bd"/>
</dbReference>
<feature type="short sequence motif" description="Q motif" evidence="6">
    <location>
        <begin position="3"/>
        <end position="31"/>
    </location>
</feature>
<dbReference type="InterPro" id="IPR050547">
    <property type="entry name" value="DEAD_box_RNA_helicases"/>
</dbReference>
<dbReference type="GO" id="GO:0033592">
    <property type="term" value="F:RNA strand annealing activity"/>
    <property type="evidence" value="ECO:0007669"/>
    <property type="project" value="TreeGrafter"/>
</dbReference>
<comment type="caution">
    <text evidence="11">The sequence shown here is derived from an EMBL/GenBank/DDBJ whole genome shotgun (WGS) entry which is preliminary data.</text>
</comment>
<keyword evidence="5" id="KW-0346">Stress response</keyword>
<keyword evidence="5" id="KW-0694">RNA-binding</keyword>
<dbReference type="GO" id="GO:0005829">
    <property type="term" value="C:cytosol"/>
    <property type="evidence" value="ECO:0007669"/>
    <property type="project" value="TreeGrafter"/>
</dbReference>
<accession>A0A9D2G206</accession>
<evidence type="ECO:0000256" key="3">
    <source>
        <dbReference type="ARBA" id="ARBA00022806"/>
    </source>
</evidence>
<keyword evidence="4 5" id="KW-0067">ATP-binding</keyword>
<evidence type="ECO:0000256" key="4">
    <source>
        <dbReference type="ARBA" id="ARBA00022840"/>
    </source>
</evidence>
<dbReference type="Pfam" id="PF00270">
    <property type="entry name" value="DEAD"/>
    <property type="match status" value="1"/>
</dbReference>
<evidence type="ECO:0000256" key="5">
    <source>
        <dbReference type="HAMAP-Rule" id="MF_01494"/>
    </source>
</evidence>
<keyword evidence="5" id="KW-0963">Cytoplasm</keyword>
<dbReference type="InterPro" id="IPR030881">
    <property type="entry name" value="CshB"/>
</dbReference>
<dbReference type="EMBL" id="DXAZ01000037">
    <property type="protein sequence ID" value="HIZ70660.1"/>
    <property type="molecule type" value="Genomic_DNA"/>
</dbReference>
<dbReference type="GO" id="GO:0003724">
    <property type="term" value="F:RNA helicase activity"/>
    <property type="evidence" value="ECO:0007669"/>
    <property type="project" value="UniProtKB-UniRule"/>
</dbReference>
<comment type="subcellular location">
    <subcellularLocation>
        <location evidence="5">Cytoplasm</location>
    </subcellularLocation>
</comment>
<dbReference type="SUPFAM" id="SSF52540">
    <property type="entry name" value="P-loop containing nucleoside triphosphate hydrolases"/>
    <property type="match status" value="1"/>
</dbReference>
<gene>
    <name evidence="5" type="primary">cshB</name>
    <name evidence="11" type="ORF">H9808_02700</name>
</gene>
<dbReference type="SMART" id="SM00490">
    <property type="entry name" value="HELICc"/>
    <property type="match status" value="1"/>
</dbReference>
<comment type="similarity">
    <text evidence="5">Belongs to the DEAD box helicase family. CshB subfamily.</text>
</comment>
<dbReference type="GO" id="GO:0016787">
    <property type="term" value="F:hydrolase activity"/>
    <property type="evidence" value="ECO:0007669"/>
    <property type="project" value="UniProtKB-KW"/>
</dbReference>
<organism evidence="11 12">
    <name type="scientific">Candidatus Atopostipes pullistercoris</name>
    <dbReference type="NCBI Taxonomy" id="2838467"/>
    <lineage>
        <taxon>Bacteria</taxon>
        <taxon>Bacillati</taxon>
        <taxon>Bacillota</taxon>
        <taxon>Bacilli</taxon>
        <taxon>Lactobacillales</taxon>
        <taxon>Carnobacteriaceae</taxon>
        <taxon>Atopostipes</taxon>
    </lineage>
</organism>